<evidence type="ECO:0000313" key="2">
    <source>
        <dbReference type="EMBL" id="GAA4943225.1"/>
    </source>
</evidence>
<proteinExistence type="predicted"/>
<gene>
    <name evidence="2" type="ORF">GCM10023224_27340</name>
</gene>
<dbReference type="Proteomes" id="UP001499993">
    <property type="component" value="Unassembled WGS sequence"/>
</dbReference>
<feature type="region of interest" description="Disordered" evidence="1">
    <location>
        <begin position="40"/>
        <end position="70"/>
    </location>
</feature>
<organism evidence="2 3">
    <name type="scientific">Streptomonospora halophila</name>
    <dbReference type="NCBI Taxonomy" id="427369"/>
    <lineage>
        <taxon>Bacteria</taxon>
        <taxon>Bacillati</taxon>
        <taxon>Actinomycetota</taxon>
        <taxon>Actinomycetes</taxon>
        <taxon>Streptosporangiales</taxon>
        <taxon>Nocardiopsidaceae</taxon>
        <taxon>Streptomonospora</taxon>
    </lineage>
</organism>
<comment type="caution">
    <text evidence="2">The sequence shown here is derived from an EMBL/GenBank/DDBJ whole genome shotgun (WGS) entry which is preliminary data.</text>
</comment>
<sequence length="70" mass="7235">MTLVPAVMALFGRAAWWLPRWLDALLPDVDIEGERLGTAHLAPAGGQPAESADADSAARGEPAGGGPAEW</sequence>
<name>A0ABP9GGW8_9ACTN</name>
<evidence type="ECO:0000256" key="1">
    <source>
        <dbReference type="SAM" id="MobiDB-lite"/>
    </source>
</evidence>
<protein>
    <submittedName>
        <fullName evidence="2">Uncharacterized protein</fullName>
    </submittedName>
</protein>
<dbReference type="EMBL" id="BAABIK010000014">
    <property type="protein sequence ID" value="GAA4943225.1"/>
    <property type="molecule type" value="Genomic_DNA"/>
</dbReference>
<dbReference type="RefSeq" id="WP_345556874.1">
    <property type="nucleotide sequence ID" value="NZ_BAABIK010000014.1"/>
</dbReference>
<evidence type="ECO:0000313" key="3">
    <source>
        <dbReference type="Proteomes" id="UP001499993"/>
    </source>
</evidence>
<accession>A0ABP9GGW8</accession>
<reference evidence="3" key="1">
    <citation type="journal article" date="2019" name="Int. J. Syst. Evol. Microbiol.">
        <title>The Global Catalogue of Microorganisms (GCM) 10K type strain sequencing project: providing services to taxonomists for standard genome sequencing and annotation.</title>
        <authorList>
            <consortium name="The Broad Institute Genomics Platform"/>
            <consortium name="The Broad Institute Genome Sequencing Center for Infectious Disease"/>
            <person name="Wu L."/>
            <person name="Ma J."/>
        </authorList>
    </citation>
    <scope>NUCLEOTIDE SEQUENCE [LARGE SCALE GENOMIC DNA]</scope>
    <source>
        <strain evidence="3">JCM 18123</strain>
    </source>
</reference>
<keyword evidence="3" id="KW-1185">Reference proteome</keyword>